<keyword evidence="2" id="KW-1185">Reference proteome</keyword>
<dbReference type="InterPro" id="IPR023149">
    <property type="entry name" value="Trans_acon_MeTrfase_C"/>
</dbReference>
<dbReference type="NCBIfam" id="NF010703">
    <property type="entry name" value="PRK14103.1"/>
    <property type="match status" value="1"/>
</dbReference>
<dbReference type="InterPro" id="IPR029063">
    <property type="entry name" value="SAM-dependent_MTases_sf"/>
</dbReference>
<dbReference type="Gene3D" id="1.10.150.290">
    <property type="entry name" value="S-adenosyl-L-methionine-dependent methyltransferases"/>
    <property type="match status" value="1"/>
</dbReference>
<comment type="caution">
    <text evidence="1">The sequence shown here is derived from an EMBL/GenBank/DDBJ whole genome shotgun (WGS) entry which is preliminary data.</text>
</comment>
<dbReference type="SUPFAM" id="SSF53335">
    <property type="entry name" value="S-adenosyl-L-methionine-dependent methyltransferases"/>
    <property type="match status" value="1"/>
</dbReference>
<dbReference type="GO" id="GO:0032259">
    <property type="term" value="P:methylation"/>
    <property type="evidence" value="ECO:0007669"/>
    <property type="project" value="UniProtKB-KW"/>
</dbReference>
<dbReference type="PANTHER" id="PTHR43861">
    <property type="entry name" value="TRANS-ACONITATE 2-METHYLTRANSFERASE-RELATED"/>
    <property type="match status" value="1"/>
</dbReference>
<keyword evidence="1" id="KW-0489">Methyltransferase</keyword>
<proteinExistence type="predicted"/>
<dbReference type="AlphaFoldDB" id="A0A1X2M0A8"/>
<dbReference type="Proteomes" id="UP000193247">
    <property type="component" value="Unassembled WGS sequence"/>
</dbReference>
<dbReference type="RefSeq" id="WP_085323117.1">
    <property type="nucleotide sequence ID" value="NZ_NCXP01000001.1"/>
</dbReference>
<dbReference type="OrthoDB" id="9795085at2"/>
<evidence type="ECO:0000313" key="1">
    <source>
        <dbReference type="EMBL" id="OSC42976.1"/>
    </source>
</evidence>
<organism evidence="1 2">
    <name type="scientific">Mycobacterium decipiens</name>
    <dbReference type="NCBI Taxonomy" id="1430326"/>
    <lineage>
        <taxon>Bacteria</taxon>
        <taxon>Bacillati</taxon>
        <taxon>Actinomycetota</taxon>
        <taxon>Actinomycetes</taxon>
        <taxon>Mycobacteriales</taxon>
        <taxon>Mycobacteriaceae</taxon>
        <taxon>Mycobacterium</taxon>
    </lineage>
</organism>
<evidence type="ECO:0000313" key="2">
    <source>
        <dbReference type="Proteomes" id="UP000193247"/>
    </source>
</evidence>
<dbReference type="CDD" id="cd02440">
    <property type="entry name" value="AdoMet_MTases"/>
    <property type="match status" value="1"/>
</dbReference>
<dbReference type="STRING" id="1430326.B8W66_00720"/>
<dbReference type="PANTHER" id="PTHR43861:SF1">
    <property type="entry name" value="TRANS-ACONITATE 2-METHYLTRANSFERASE"/>
    <property type="match status" value="1"/>
</dbReference>
<keyword evidence="1" id="KW-0808">Transferase</keyword>
<protein>
    <submittedName>
        <fullName evidence="1">Trans-aconitate methyltransferase</fullName>
    </submittedName>
</protein>
<gene>
    <name evidence="1" type="ORF">B8W66_00720</name>
</gene>
<dbReference type="GO" id="GO:0030798">
    <property type="term" value="F:trans-aconitate 2-methyltransferase activity"/>
    <property type="evidence" value="ECO:0007669"/>
    <property type="project" value="InterPro"/>
</dbReference>
<reference evidence="1 2" key="1">
    <citation type="submission" date="2017-04" db="EMBL/GenBank/DDBJ databases">
        <title>The new phylogeny of genus Mycobacterium.</title>
        <authorList>
            <person name="Tortoli E."/>
            <person name="Trovato A."/>
            <person name="Cirillo D.M."/>
        </authorList>
    </citation>
    <scope>NUCLEOTIDE SEQUENCE [LARGE SCALE GENOMIC DNA]</scope>
    <source>
        <strain evidence="1 2">TBL 1200985</strain>
    </source>
</reference>
<dbReference type="Pfam" id="PF13489">
    <property type="entry name" value="Methyltransf_23"/>
    <property type="match status" value="1"/>
</dbReference>
<name>A0A1X2M0A8_9MYCO</name>
<sequence>MRWDPAQYGRFANERNRAFLDLTARIMAIAPRHVVDIGCGPGYLTGLLARRWPDARVEGIDSSPEMIAAAADVPGVSFSVGDAAAWQPNADVDVVVSNAALQWVPHHQELMSRWARTLPSDGWLAVQVPGNFDAPGYTLMRSLASSQRWARELHSAVDHRNWAGTVDSYADALLDAGMVADVWETTYRHVLAGEDPVLEWMRGTALRPLLAVLTPNDAEEFTAELKAELRHAYPAGPRGTLFDFRRVFAVGHQQ</sequence>
<dbReference type="EMBL" id="NCXP01000001">
    <property type="protein sequence ID" value="OSC42976.1"/>
    <property type="molecule type" value="Genomic_DNA"/>
</dbReference>
<accession>A0A1X2M0A8</accession>
<dbReference type="Gene3D" id="3.40.50.150">
    <property type="entry name" value="Vaccinia Virus protein VP39"/>
    <property type="match status" value="1"/>
</dbReference>